<dbReference type="AlphaFoldDB" id="A0A914PPM9"/>
<dbReference type="CDD" id="cd18186">
    <property type="entry name" value="BTB_POZ_ZBTB_KLHL-like"/>
    <property type="match status" value="1"/>
</dbReference>
<proteinExistence type="predicted"/>
<sequence>MFESAMKEVTEKKMIITDFDYEIVNAAIKLLYSDSIPTTFTFEQMLLLLQFSDKYDISIIKDLLHDYFIKHLSPVNVCHIINFTTSTLCAPKLLEKCKEYIQKCSKESILIPNLHILDKDLLLQIFTGTFSRTLETAKA</sequence>
<dbReference type="InterPro" id="IPR011333">
    <property type="entry name" value="SKP1/BTB/POZ_sf"/>
</dbReference>
<name>A0A914PPM9_9BILA</name>
<reference evidence="2" key="1">
    <citation type="submission" date="2022-11" db="UniProtKB">
        <authorList>
            <consortium name="WormBaseParasite"/>
        </authorList>
    </citation>
    <scope>IDENTIFICATION</scope>
</reference>
<keyword evidence="1" id="KW-1185">Reference proteome</keyword>
<protein>
    <submittedName>
        <fullName evidence="2">BTB domain-containing protein</fullName>
    </submittedName>
</protein>
<evidence type="ECO:0000313" key="1">
    <source>
        <dbReference type="Proteomes" id="UP000887578"/>
    </source>
</evidence>
<accession>A0A914PPM9</accession>
<dbReference type="WBParaSite" id="PDA_v2.g16770.t1">
    <property type="protein sequence ID" value="PDA_v2.g16770.t1"/>
    <property type="gene ID" value="PDA_v2.g16770"/>
</dbReference>
<dbReference type="Proteomes" id="UP000887578">
    <property type="component" value="Unplaced"/>
</dbReference>
<dbReference type="Gene3D" id="3.30.710.10">
    <property type="entry name" value="Potassium Channel Kv1.1, Chain A"/>
    <property type="match status" value="1"/>
</dbReference>
<dbReference type="SUPFAM" id="SSF54695">
    <property type="entry name" value="POZ domain"/>
    <property type="match status" value="1"/>
</dbReference>
<evidence type="ECO:0000313" key="2">
    <source>
        <dbReference type="WBParaSite" id="PDA_v2.g16770.t1"/>
    </source>
</evidence>
<organism evidence="1 2">
    <name type="scientific">Panagrolaimus davidi</name>
    <dbReference type="NCBI Taxonomy" id="227884"/>
    <lineage>
        <taxon>Eukaryota</taxon>
        <taxon>Metazoa</taxon>
        <taxon>Ecdysozoa</taxon>
        <taxon>Nematoda</taxon>
        <taxon>Chromadorea</taxon>
        <taxon>Rhabditida</taxon>
        <taxon>Tylenchina</taxon>
        <taxon>Panagrolaimomorpha</taxon>
        <taxon>Panagrolaimoidea</taxon>
        <taxon>Panagrolaimidae</taxon>
        <taxon>Panagrolaimus</taxon>
    </lineage>
</organism>